<evidence type="ECO:0000313" key="3">
    <source>
        <dbReference type="Proteomes" id="UP001212152"/>
    </source>
</evidence>
<evidence type="ECO:0008006" key="4">
    <source>
        <dbReference type="Google" id="ProtNLM"/>
    </source>
</evidence>
<evidence type="ECO:0000313" key="2">
    <source>
        <dbReference type="EMBL" id="KAJ3168437.1"/>
    </source>
</evidence>
<reference evidence="2" key="1">
    <citation type="submission" date="2020-05" db="EMBL/GenBank/DDBJ databases">
        <title>Phylogenomic resolution of chytrid fungi.</title>
        <authorList>
            <person name="Stajich J.E."/>
            <person name="Amses K."/>
            <person name="Simmons R."/>
            <person name="Seto K."/>
            <person name="Myers J."/>
            <person name="Bonds A."/>
            <person name="Quandt C.A."/>
            <person name="Barry K."/>
            <person name="Liu P."/>
            <person name="Grigoriev I."/>
            <person name="Longcore J.E."/>
            <person name="James T.Y."/>
        </authorList>
    </citation>
    <scope>NUCLEOTIDE SEQUENCE</scope>
    <source>
        <strain evidence="2">JEL0379</strain>
    </source>
</reference>
<feature type="compositionally biased region" description="Basic and acidic residues" evidence="1">
    <location>
        <begin position="123"/>
        <end position="132"/>
    </location>
</feature>
<accession>A0AAD5XM13</accession>
<dbReference type="EMBL" id="JADGJQ010000119">
    <property type="protein sequence ID" value="KAJ3168437.1"/>
    <property type="molecule type" value="Genomic_DNA"/>
</dbReference>
<name>A0AAD5XM13_9FUNG</name>
<comment type="caution">
    <text evidence="2">The sequence shown here is derived from an EMBL/GenBank/DDBJ whole genome shotgun (WGS) entry which is preliminary data.</text>
</comment>
<dbReference type="Proteomes" id="UP001212152">
    <property type="component" value="Unassembled WGS sequence"/>
</dbReference>
<dbReference type="AlphaFoldDB" id="A0AAD5XM13"/>
<keyword evidence="3" id="KW-1185">Reference proteome</keyword>
<evidence type="ECO:0000256" key="1">
    <source>
        <dbReference type="SAM" id="MobiDB-lite"/>
    </source>
</evidence>
<organism evidence="2 3">
    <name type="scientific">Geranomyces variabilis</name>
    <dbReference type="NCBI Taxonomy" id="109894"/>
    <lineage>
        <taxon>Eukaryota</taxon>
        <taxon>Fungi</taxon>
        <taxon>Fungi incertae sedis</taxon>
        <taxon>Chytridiomycota</taxon>
        <taxon>Chytridiomycota incertae sedis</taxon>
        <taxon>Chytridiomycetes</taxon>
        <taxon>Spizellomycetales</taxon>
        <taxon>Powellomycetaceae</taxon>
        <taxon>Geranomyces</taxon>
    </lineage>
</organism>
<gene>
    <name evidence="2" type="ORF">HDU87_000993</name>
</gene>
<protein>
    <recommendedName>
        <fullName evidence="4">Mediator of RNA polymerase II transcription subunit 4</fullName>
    </recommendedName>
</protein>
<proteinExistence type="predicted"/>
<sequence length="152" mass="16692">MALIDQEAGAMDLNRLANLKRFECDELVHEANTLLAKSRKSRNEPVGVEQVTAYAARLAKYTMDAYTPDRVHEPPIPQEQHMRMSLLFQEGHAMGAAAENLDEDEAAAGTPEQIPAFTFGADLADHSPKKPGDAASAGINHDELLDLDFDEF</sequence>
<feature type="region of interest" description="Disordered" evidence="1">
    <location>
        <begin position="102"/>
        <end position="139"/>
    </location>
</feature>